<evidence type="ECO:0000256" key="1">
    <source>
        <dbReference type="SAM" id="SignalP"/>
    </source>
</evidence>
<reference evidence="2 3" key="1">
    <citation type="submission" date="2019-03" db="EMBL/GenBank/DDBJ databases">
        <title>Genomic Encyclopedia of Archaeal and Bacterial Type Strains, Phase II (KMG-II): from individual species to whole genera.</title>
        <authorList>
            <person name="Goeker M."/>
        </authorList>
    </citation>
    <scope>NUCLEOTIDE SEQUENCE [LARGE SCALE GENOMIC DNA]</scope>
    <source>
        <strain evidence="2 3">DSM 27697</strain>
    </source>
</reference>
<name>A0A4V6NCY1_9GAMM</name>
<gene>
    <name evidence="2" type="ORF">CLV83_3335</name>
</gene>
<comment type="caution">
    <text evidence="2">The sequence shown here is derived from an EMBL/GenBank/DDBJ whole genome shotgun (WGS) entry which is preliminary data.</text>
</comment>
<organism evidence="2 3">
    <name type="scientific">Marinobacterium mangrovicola</name>
    <dbReference type="NCBI Taxonomy" id="1476959"/>
    <lineage>
        <taxon>Bacteria</taxon>
        <taxon>Pseudomonadati</taxon>
        <taxon>Pseudomonadota</taxon>
        <taxon>Gammaproteobacteria</taxon>
        <taxon>Oceanospirillales</taxon>
        <taxon>Oceanospirillaceae</taxon>
        <taxon>Marinobacterium</taxon>
    </lineage>
</organism>
<proteinExistence type="predicted"/>
<dbReference type="Proteomes" id="UP000294546">
    <property type="component" value="Unassembled WGS sequence"/>
</dbReference>
<feature type="signal peptide" evidence="1">
    <location>
        <begin position="1"/>
        <end position="22"/>
    </location>
</feature>
<accession>A0A4V6NCY1</accession>
<dbReference type="AlphaFoldDB" id="A0A4V6NCY1"/>
<dbReference type="OrthoDB" id="6087881at2"/>
<keyword evidence="1" id="KW-0732">Signal</keyword>
<protein>
    <submittedName>
        <fullName evidence="2">Uncharacterized protein</fullName>
    </submittedName>
</protein>
<keyword evidence="3" id="KW-1185">Reference proteome</keyword>
<sequence>MPVFKYLMFCFLLLLAVARVNAAEIDRPIEDFMGHYIGHADSEDGMGRDMSVTIGEIPGSSDYFVEWSTVIHKSKTRTKRVTYNIRFQDSDRDGIHASAMAKDVFGKSRPLDPLEGDPLVWARIKGDTHVVYALIITEDGGYDLQVYKRTLNDEGLWLDFTRQKDNLPKLEISAQLVRVSQ</sequence>
<dbReference type="RefSeq" id="WP_132294914.1">
    <property type="nucleotide sequence ID" value="NZ_SMFU01000010.1"/>
</dbReference>
<evidence type="ECO:0000313" key="2">
    <source>
        <dbReference type="EMBL" id="TCK04886.1"/>
    </source>
</evidence>
<feature type="chain" id="PRO_5020615806" evidence="1">
    <location>
        <begin position="23"/>
        <end position="181"/>
    </location>
</feature>
<dbReference type="EMBL" id="SMFU01000010">
    <property type="protein sequence ID" value="TCK04886.1"/>
    <property type="molecule type" value="Genomic_DNA"/>
</dbReference>
<evidence type="ECO:0000313" key="3">
    <source>
        <dbReference type="Proteomes" id="UP000294546"/>
    </source>
</evidence>